<keyword evidence="4" id="KW-0408">Iron</keyword>
<sequence>MNKARHALQADGIGTGTAIAITSPRLVQKLIDKKSSIYSNRLVSYVGNGIIAQGDELLEMQNSDYWKTCRKLVHRNFLKSKSTTVVDAEAPENHMDHRRRFSTSIIMGNLYALMETFSLTMEPGNTPPADVFPILKWFPEAILGNWRSRAQSVGNDINDLHVGSDGCFLDFILGQEKKFGFDRHQVYFICGILVEGGSDTTSSIVLAFIQIMIRWPEIQYKARKQIDELVGDDQSPTVNCYDNLPYVVASFPHSLAEHDWADGMLLLKGSDVFNTSGMHHDDNYKGITALALKLANGEYCKRDHYGYESGRQLCSGVHSAERNFFLAISKLLWEANIKPCQDPLGKNTEPATGSEEGFIAGYLGCAEPFICMIVTRSETRKATVLRKFDAMNLAVFSKYDTPAA</sequence>
<dbReference type="AlphaFoldDB" id="A0A9P7Z893"/>
<dbReference type="InterPro" id="IPR001128">
    <property type="entry name" value="Cyt_P450"/>
</dbReference>
<keyword evidence="5" id="KW-0503">Monooxygenase</keyword>
<keyword evidence="7" id="KW-1185">Reference proteome</keyword>
<dbReference type="GO" id="GO:0004497">
    <property type="term" value="F:monooxygenase activity"/>
    <property type="evidence" value="ECO:0007669"/>
    <property type="project" value="UniProtKB-KW"/>
</dbReference>
<dbReference type="EMBL" id="MU253772">
    <property type="protein sequence ID" value="KAG9247418.1"/>
    <property type="molecule type" value="Genomic_DNA"/>
</dbReference>
<comment type="similarity">
    <text evidence="1">Belongs to the cytochrome P450 family.</text>
</comment>
<evidence type="ECO:0000313" key="6">
    <source>
        <dbReference type="EMBL" id="KAG9247418.1"/>
    </source>
</evidence>
<dbReference type="PANTHER" id="PTHR46300">
    <property type="entry name" value="P450, PUTATIVE (EUROFUNG)-RELATED-RELATED"/>
    <property type="match status" value="1"/>
</dbReference>
<name>A0A9P7Z893_9HELO</name>
<dbReference type="PANTHER" id="PTHR46300:SF2">
    <property type="entry name" value="CYTOCHROME P450 MONOOXYGENASE ALNH-RELATED"/>
    <property type="match status" value="1"/>
</dbReference>
<dbReference type="Gene3D" id="1.10.630.10">
    <property type="entry name" value="Cytochrome P450"/>
    <property type="match status" value="1"/>
</dbReference>
<dbReference type="InterPro" id="IPR050364">
    <property type="entry name" value="Cytochrome_P450_fung"/>
</dbReference>
<accession>A0A9P7Z893</accession>
<reference evidence="6" key="1">
    <citation type="journal article" date="2021" name="IMA Fungus">
        <title>Genomic characterization of three marine fungi, including Emericellopsis atlantica sp. nov. with signatures of a generalist lifestyle and marine biomass degradation.</title>
        <authorList>
            <person name="Hagestad O.C."/>
            <person name="Hou L."/>
            <person name="Andersen J.H."/>
            <person name="Hansen E.H."/>
            <person name="Altermark B."/>
            <person name="Li C."/>
            <person name="Kuhnert E."/>
            <person name="Cox R.J."/>
            <person name="Crous P.W."/>
            <person name="Spatafora J.W."/>
            <person name="Lail K."/>
            <person name="Amirebrahimi M."/>
            <person name="Lipzen A."/>
            <person name="Pangilinan J."/>
            <person name="Andreopoulos W."/>
            <person name="Hayes R.D."/>
            <person name="Ng V."/>
            <person name="Grigoriev I.V."/>
            <person name="Jackson S.A."/>
            <person name="Sutton T.D.S."/>
            <person name="Dobson A.D.W."/>
            <person name="Rama T."/>
        </authorList>
    </citation>
    <scope>NUCLEOTIDE SEQUENCE</scope>
    <source>
        <strain evidence="6">TRa3180A</strain>
    </source>
</reference>
<evidence type="ECO:0000256" key="5">
    <source>
        <dbReference type="ARBA" id="ARBA00023033"/>
    </source>
</evidence>
<dbReference type="PRINTS" id="PR00463">
    <property type="entry name" value="EP450I"/>
</dbReference>
<dbReference type="SUPFAM" id="SSF48264">
    <property type="entry name" value="Cytochrome P450"/>
    <property type="match status" value="1"/>
</dbReference>
<dbReference type="GO" id="GO:0005506">
    <property type="term" value="F:iron ion binding"/>
    <property type="evidence" value="ECO:0007669"/>
    <property type="project" value="InterPro"/>
</dbReference>
<evidence type="ECO:0000256" key="1">
    <source>
        <dbReference type="ARBA" id="ARBA00010617"/>
    </source>
</evidence>
<dbReference type="OrthoDB" id="1103324at2759"/>
<evidence type="ECO:0000256" key="3">
    <source>
        <dbReference type="ARBA" id="ARBA00023002"/>
    </source>
</evidence>
<dbReference type="InterPro" id="IPR002401">
    <property type="entry name" value="Cyt_P450_E_grp-I"/>
</dbReference>
<protein>
    <submittedName>
        <fullName evidence="6">Cytochrome P450</fullName>
    </submittedName>
</protein>
<organism evidence="6 7">
    <name type="scientific">Calycina marina</name>
    <dbReference type="NCBI Taxonomy" id="1763456"/>
    <lineage>
        <taxon>Eukaryota</taxon>
        <taxon>Fungi</taxon>
        <taxon>Dikarya</taxon>
        <taxon>Ascomycota</taxon>
        <taxon>Pezizomycotina</taxon>
        <taxon>Leotiomycetes</taxon>
        <taxon>Helotiales</taxon>
        <taxon>Pezizellaceae</taxon>
        <taxon>Calycina</taxon>
    </lineage>
</organism>
<dbReference type="Proteomes" id="UP000887226">
    <property type="component" value="Unassembled WGS sequence"/>
</dbReference>
<dbReference type="GO" id="GO:0020037">
    <property type="term" value="F:heme binding"/>
    <property type="evidence" value="ECO:0007669"/>
    <property type="project" value="InterPro"/>
</dbReference>
<dbReference type="InterPro" id="IPR036396">
    <property type="entry name" value="Cyt_P450_sf"/>
</dbReference>
<gene>
    <name evidence="6" type="ORF">BJ878DRAFT_532558</name>
</gene>
<evidence type="ECO:0000256" key="2">
    <source>
        <dbReference type="ARBA" id="ARBA00022723"/>
    </source>
</evidence>
<dbReference type="GO" id="GO:0016705">
    <property type="term" value="F:oxidoreductase activity, acting on paired donors, with incorporation or reduction of molecular oxygen"/>
    <property type="evidence" value="ECO:0007669"/>
    <property type="project" value="InterPro"/>
</dbReference>
<comment type="caution">
    <text evidence="6">The sequence shown here is derived from an EMBL/GenBank/DDBJ whole genome shotgun (WGS) entry which is preliminary data.</text>
</comment>
<dbReference type="Pfam" id="PF00067">
    <property type="entry name" value="p450"/>
    <property type="match status" value="1"/>
</dbReference>
<keyword evidence="3" id="KW-0560">Oxidoreductase</keyword>
<evidence type="ECO:0000313" key="7">
    <source>
        <dbReference type="Proteomes" id="UP000887226"/>
    </source>
</evidence>
<keyword evidence="2" id="KW-0479">Metal-binding</keyword>
<proteinExistence type="inferred from homology"/>
<evidence type="ECO:0000256" key="4">
    <source>
        <dbReference type="ARBA" id="ARBA00023004"/>
    </source>
</evidence>